<organism evidence="3 4">
    <name type="scientific">Lophium mytilinum</name>
    <dbReference type="NCBI Taxonomy" id="390894"/>
    <lineage>
        <taxon>Eukaryota</taxon>
        <taxon>Fungi</taxon>
        <taxon>Dikarya</taxon>
        <taxon>Ascomycota</taxon>
        <taxon>Pezizomycotina</taxon>
        <taxon>Dothideomycetes</taxon>
        <taxon>Pleosporomycetidae</taxon>
        <taxon>Mytilinidiales</taxon>
        <taxon>Mytilinidiaceae</taxon>
        <taxon>Lophium</taxon>
    </lineage>
</organism>
<dbReference type="PANTHER" id="PTHR38887">
    <property type="entry name" value="CHROMOSOME 21, WHOLE GENOME SHOTGUN SEQUENCE"/>
    <property type="match status" value="1"/>
</dbReference>
<proteinExistence type="predicted"/>
<feature type="region of interest" description="Disordered" evidence="1">
    <location>
        <begin position="263"/>
        <end position="300"/>
    </location>
</feature>
<feature type="compositionally biased region" description="Pro residues" evidence="1">
    <location>
        <begin position="1"/>
        <end position="12"/>
    </location>
</feature>
<feature type="compositionally biased region" description="Basic and acidic residues" evidence="1">
    <location>
        <begin position="354"/>
        <end position="383"/>
    </location>
</feature>
<feature type="region of interest" description="Disordered" evidence="1">
    <location>
        <begin position="1"/>
        <end position="54"/>
    </location>
</feature>
<dbReference type="OrthoDB" id="3068835at2759"/>
<accession>A0A6A6QHE2</accession>
<sequence>MSYLPPSHPPPTYSTAISTPPKHPEPRHDSFDYNPHHERHQPMTPAQQADEEAAAQAAFLEASLASIPKPLHRPSPYPRLPRIIAIPQIAIGSSARPPNPLTRAYAPLLSAYDIPPSAFLQMLDTINVCLGPSPPFQVLQVASMGIGFVPHEWAMGVSAGLGVLAGAGTAATCYFRTKQCLEKMREEVWKPRGLRCMMVKDGEVLEALGISEEEAWRLMPARRRGEHVELARRRLEALRPFVAPLDFDVPAPAERRNVLDKLGAKQQARKVSKKERENEKKAVKREKTLHKTARKYNRTSEELEGLDATWDSNNSSIDSDVESILSLEDEMRKLDVKNAKKEKKAEGKLSGASSEKKHKEYEKKSGERRKEYEKERGKLERKLERRTKKGNKRERKQDKREDKERKKVGSLRWIIIRNWDWEAEGSDPSS</sequence>
<reference evidence="3" key="1">
    <citation type="journal article" date="2020" name="Stud. Mycol.">
        <title>101 Dothideomycetes genomes: a test case for predicting lifestyles and emergence of pathogens.</title>
        <authorList>
            <person name="Haridas S."/>
            <person name="Albert R."/>
            <person name="Binder M."/>
            <person name="Bloem J."/>
            <person name="Labutti K."/>
            <person name="Salamov A."/>
            <person name="Andreopoulos B."/>
            <person name="Baker S."/>
            <person name="Barry K."/>
            <person name="Bills G."/>
            <person name="Bluhm B."/>
            <person name="Cannon C."/>
            <person name="Castanera R."/>
            <person name="Culley D."/>
            <person name="Daum C."/>
            <person name="Ezra D."/>
            <person name="Gonzalez J."/>
            <person name="Henrissat B."/>
            <person name="Kuo A."/>
            <person name="Liang C."/>
            <person name="Lipzen A."/>
            <person name="Lutzoni F."/>
            <person name="Magnuson J."/>
            <person name="Mondo S."/>
            <person name="Nolan M."/>
            <person name="Ohm R."/>
            <person name="Pangilinan J."/>
            <person name="Park H.-J."/>
            <person name="Ramirez L."/>
            <person name="Alfaro M."/>
            <person name="Sun H."/>
            <person name="Tritt A."/>
            <person name="Yoshinaga Y."/>
            <person name="Zwiers L.-H."/>
            <person name="Turgeon B."/>
            <person name="Goodwin S."/>
            <person name="Spatafora J."/>
            <person name="Crous P."/>
            <person name="Grigoriev I."/>
        </authorList>
    </citation>
    <scope>NUCLEOTIDE SEQUENCE</scope>
    <source>
        <strain evidence="3">CBS 269.34</strain>
    </source>
</reference>
<feature type="compositionally biased region" description="Basic and acidic residues" evidence="1">
    <location>
        <begin position="395"/>
        <end position="407"/>
    </location>
</feature>
<evidence type="ECO:0000313" key="4">
    <source>
        <dbReference type="Proteomes" id="UP000799750"/>
    </source>
</evidence>
<dbReference type="Proteomes" id="UP000799750">
    <property type="component" value="Unassembled WGS sequence"/>
</dbReference>
<dbReference type="PANTHER" id="PTHR38887:SF1">
    <property type="entry name" value="RAS MODIFICATION PROTEIN ERF4"/>
    <property type="match status" value="1"/>
</dbReference>
<evidence type="ECO:0000256" key="2">
    <source>
        <dbReference type="SAM" id="Phobius"/>
    </source>
</evidence>
<feature type="region of interest" description="Disordered" evidence="1">
    <location>
        <begin position="337"/>
        <end position="407"/>
    </location>
</feature>
<dbReference type="AlphaFoldDB" id="A0A6A6QHE2"/>
<feature type="compositionally biased region" description="Basic residues" evidence="1">
    <location>
        <begin position="282"/>
        <end position="297"/>
    </location>
</feature>
<feature type="compositionally biased region" description="Basic and acidic residues" evidence="1">
    <location>
        <begin position="22"/>
        <end position="36"/>
    </location>
</feature>
<evidence type="ECO:0000313" key="3">
    <source>
        <dbReference type="EMBL" id="KAF2490867.1"/>
    </source>
</evidence>
<feature type="compositionally biased region" description="Basic residues" evidence="1">
    <location>
        <begin position="384"/>
        <end position="394"/>
    </location>
</feature>
<keyword evidence="4" id="KW-1185">Reference proteome</keyword>
<protein>
    <submittedName>
        <fullName evidence="3">Uncharacterized protein</fullName>
    </submittedName>
</protein>
<keyword evidence="2" id="KW-0812">Transmembrane</keyword>
<evidence type="ECO:0000256" key="1">
    <source>
        <dbReference type="SAM" id="MobiDB-lite"/>
    </source>
</evidence>
<keyword evidence="2" id="KW-1133">Transmembrane helix</keyword>
<keyword evidence="2" id="KW-0472">Membrane</keyword>
<name>A0A6A6QHE2_9PEZI</name>
<feature type="compositionally biased region" description="Basic and acidic residues" evidence="1">
    <location>
        <begin position="337"/>
        <end position="347"/>
    </location>
</feature>
<dbReference type="EMBL" id="MU004196">
    <property type="protein sequence ID" value="KAF2490867.1"/>
    <property type="molecule type" value="Genomic_DNA"/>
</dbReference>
<feature type="transmembrane region" description="Helical" evidence="2">
    <location>
        <begin position="153"/>
        <end position="175"/>
    </location>
</feature>
<gene>
    <name evidence="3" type="ORF">BU16DRAFT_585220</name>
</gene>
<dbReference type="InterPro" id="IPR053221">
    <property type="entry name" value="Burnettramic_acid_biosynth"/>
</dbReference>